<keyword evidence="2" id="KW-0001">2Fe-2S</keyword>
<proteinExistence type="inferred from homology"/>
<protein>
    <submittedName>
        <fullName evidence="7">Formate dehydrogenase subunit gamma</fullName>
    </submittedName>
</protein>
<comment type="similarity">
    <text evidence="1">Belongs to the complex I 24 kDa subunit family.</text>
</comment>
<dbReference type="Proteomes" id="UP000528824">
    <property type="component" value="Unassembled WGS sequence"/>
</dbReference>
<dbReference type="NCBIfam" id="NF004638">
    <property type="entry name" value="PRK05988.1"/>
    <property type="match status" value="1"/>
</dbReference>
<organism evidence="7 8">
    <name type="scientific">Rhizobium lentis</name>
    <dbReference type="NCBI Taxonomy" id="1138194"/>
    <lineage>
        <taxon>Bacteria</taxon>
        <taxon>Pseudomonadati</taxon>
        <taxon>Pseudomonadota</taxon>
        <taxon>Alphaproteobacteria</taxon>
        <taxon>Hyphomicrobiales</taxon>
        <taxon>Rhizobiaceae</taxon>
        <taxon>Rhizobium/Agrobacterium group</taxon>
        <taxon>Rhizobium</taxon>
    </lineage>
</organism>
<evidence type="ECO:0000313" key="7">
    <source>
        <dbReference type="EMBL" id="MBB5562123.1"/>
    </source>
</evidence>
<dbReference type="PROSITE" id="PS01099">
    <property type="entry name" value="COMPLEX1_24K"/>
    <property type="match status" value="1"/>
</dbReference>
<dbReference type="SUPFAM" id="SSF52833">
    <property type="entry name" value="Thioredoxin-like"/>
    <property type="match status" value="1"/>
</dbReference>
<keyword evidence="5" id="KW-0411">Iron-sulfur</keyword>
<evidence type="ECO:0000256" key="6">
    <source>
        <dbReference type="ARBA" id="ARBA00034078"/>
    </source>
</evidence>
<dbReference type="GO" id="GO:0016491">
    <property type="term" value="F:oxidoreductase activity"/>
    <property type="evidence" value="ECO:0007669"/>
    <property type="project" value="InterPro"/>
</dbReference>
<dbReference type="PANTHER" id="PTHR43342:SF1">
    <property type="entry name" value="BIFURCATING [FEFE] HYDROGENASE GAMMA SUBUNIT"/>
    <property type="match status" value="1"/>
</dbReference>
<evidence type="ECO:0000256" key="3">
    <source>
        <dbReference type="ARBA" id="ARBA00022723"/>
    </source>
</evidence>
<evidence type="ECO:0000256" key="1">
    <source>
        <dbReference type="ARBA" id="ARBA00010643"/>
    </source>
</evidence>
<accession>A0A7W9CW04</accession>
<dbReference type="PANTHER" id="PTHR43342">
    <property type="entry name" value="NADH-QUINONE OXIDOREDUCTASE, E SUBUNIT"/>
    <property type="match status" value="1"/>
</dbReference>
<dbReference type="InterPro" id="IPR002023">
    <property type="entry name" value="NuoE-like"/>
</dbReference>
<name>A0A7W9CW04_9HYPH</name>
<dbReference type="AlphaFoldDB" id="A0A7W9CW04"/>
<comment type="cofactor">
    <cofactor evidence="6">
        <name>[2Fe-2S] cluster</name>
        <dbReference type="ChEBI" id="CHEBI:190135"/>
    </cofactor>
</comment>
<evidence type="ECO:0000313" key="8">
    <source>
        <dbReference type="Proteomes" id="UP000528824"/>
    </source>
</evidence>
<sequence length="192" mass="21047">MIGNGFPEMLYDEWPHAGEGAIPQRASGWEGCLMTIHIAEGDIAARTRSIVADLRFLEGPLLPILHQVQQEFGYVPQQALPVIAEELNLSRAEVHGVMTFYHDYRDHPAGRHVLKLCRAEACQSMGGDALAERIKALLGIDFHQTTLDGSVTLEAVYCLGLCACAPSAMLDGEVYGRVDDQMATELVAEARR</sequence>
<evidence type="ECO:0000256" key="4">
    <source>
        <dbReference type="ARBA" id="ARBA00023004"/>
    </source>
</evidence>
<keyword evidence="3" id="KW-0479">Metal-binding</keyword>
<gene>
    <name evidence="7" type="ORF">GGI59_003802</name>
</gene>
<reference evidence="7 8" key="1">
    <citation type="submission" date="2020-08" db="EMBL/GenBank/DDBJ databases">
        <title>Genomic Encyclopedia of Type Strains, Phase IV (KMG-V): Genome sequencing to study the core and pangenomes of soil and plant-associated prokaryotes.</title>
        <authorList>
            <person name="Whitman W."/>
        </authorList>
    </citation>
    <scope>NUCLEOTIDE SEQUENCE [LARGE SCALE GENOMIC DNA]</scope>
    <source>
        <strain evidence="7 8">SEMIA 4034</strain>
    </source>
</reference>
<dbReference type="CDD" id="cd03081">
    <property type="entry name" value="TRX_Fd_NuoE_FDH_gamma"/>
    <property type="match status" value="1"/>
</dbReference>
<dbReference type="Gene3D" id="3.40.30.10">
    <property type="entry name" value="Glutaredoxin"/>
    <property type="match status" value="1"/>
</dbReference>
<keyword evidence="8" id="KW-1185">Reference proteome</keyword>
<dbReference type="InterPro" id="IPR028431">
    <property type="entry name" value="NADP_DH_HndA-like"/>
</dbReference>
<dbReference type="GO" id="GO:0046872">
    <property type="term" value="F:metal ion binding"/>
    <property type="evidence" value="ECO:0007669"/>
    <property type="project" value="UniProtKB-KW"/>
</dbReference>
<dbReference type="GO" id="GO:0051537">
    <property type="term" value="F:2 iron, 2 sulfur cluster binding"/>
    <property type="evidence" value="ECO:0007669"/>
    <property type="project" value="UniProtKB-KW"/>
</dbReference>
<comment type="caution">
    <text evidence="7">The sequence shown here is derived from an EMBL/GenBank/DDBJ whole genome shotgun (WGS) entry which is preliminary data.</text>
</comment>
<dbReference type="InterPro" id="IPR036249">
    <property type="entry name" value="Thioredoxin-like_sf"/>
</dbReference>
<evidence type="ECO:0000256" key="5">
    <source>
        <dbReference type="ARBA" id="ARBA00023014"/>
    </source>
</evidence>
<dbReference type="InterPro" id="IPR041921">
    <property type="entry name" value="NuoE_N"/>
</dbReference>
<dbReference type="Gene3D" id="1.10.10.1590">
    <property type="entry name" value="NADH-quinone oxidoreductase subunit E"/>
    <property type="match status" value="1"/>
</dbReference>
<evidence type="ECO:0000256" key="2">
    <source>
        <dbReference type="ARBA" id="ARBA00022714"/>
    </source>
</evidence>
<dbReference type="Pfam" id="PF01257">
    <property type="entry name" value="2Fe-2S_thioredx"/>
    <property type="match status" value="1"/>
</dbReference>
<keyword evidence="4" id="KW-0408">Iron</keyword>
<dbReference type="EMBL" id="JACHBC010000007">
    <property type="protein sequence ID" value="MBB5562123.1"/>
    <property type="molecule type" value="Genomic_DNA"/>
</dbReference>